<reference evidence="32" key="1">
    <citation type="submission" date="2021-03" db="EMBL/GenBank/DDBJ databases">
        <title>Draft genome sequence of rust myrtle Austropuccinia psidii MF-1, a brazilian biotype.</title>
        <authorList>
            <person name="Quecine M.C."/>
            <person name="Pachon D.M.R."/>
            <person name="Bonatelli M.L."/>
            <person name="Correr F.H."/>
            <person name="Franceschini L.M."/>
            <person name="Leite T.F."/>
            <person name="Margarido G.R.A."/>
            <person name="Almeida C.A."/>
            <person name="Ferrarezi J.A."/>
            <person name="Labate C.A."/>
        </authorList>
    </citation>
    <scope>NUCLEOTIDE SEQUENCE</scope>
    <source>
        <strain evidence="32">MF-1</strain>
    </source>
</reference>
<keyword evidence="28" id="KW-0863">Zinc-finger</keyword>
<dbReference type="PANTHER" id="PTHR42648:SF11">
    <property type="entry name" value="TRANSPOSON TY4-P GAG-POL POLYPROTEIN"/>
    <property type="match status" value="1"/>
</dbReference>
<protein>
    <recommendedName>
        <fullName evidence="22">Gag-Pol-p199</fullName>
    </recommendedName>
    <alternativeName>
        <fullName evidence="23">TY1A-TY1B</fullName>
    </alternativeName>
    <alternativeName>
        <fullName evidence="24">p190</fullName>
    </alternativeName>
</protein>
<feature type="region of interest" description="Disordered" evidence="29">
    <location>
        <begin position="232"/>
        <end position="272"/>
    </location>
</feature>
<proteinExistence type="predicted"/>
<keyword evidence="8" id="KW-0540">Nuclease</keyword>
<keyword evidence="19" id="KW-0917">Virion maturation</keyword>
<dbReference type="Pfam" id="PF13976">
    <property type="entry name" value="gag_pre-integrs"/>
    <property type="match status" value="1"/>
</dbReference>
<dbReference type="GO" id="GO:0003964">
    <property type="term" value="F:RNA-directed DNA polymerase activity"/>
    <property type="evidence" value="ECO:0007669"/>
    <property type="project" value="UniProtKB-KW"/>
</dbReference>
<dbReference type="Gene3D" id="3.30.420.10">
    <property type="entry name" value="Ribonuclease H-like superfamily/Ribonuclease H"/>
    <property type="match status" value="1"/>
</dbReference>
<evidence type="ECO:0000256" key="7">
    <source>
        <dbReference type="ARBA" id="ARBA00022695"/>
    </source>
</evidence>
<dbReference type="Pfam" id="PF00098">
    <property type="entry name" value="zf-CCHC"/>
    <property type="match status" value="1"/>
</dbReference>
<evidence type="ECO:0000256" key="1">
    <source>
        <dbReference type="ARBA" id="ARBA00002180"/>
    </source>
</evidence>
<evidence type="ECO:0000259" key="30">
    <source>
        <dbReference type="PROSITE" id="PS50158"/>
    </source>
</evidence>
<evidence type="ECO:0000256" key="8">
    <source>
        <dbReference type="ARBA" id="ARBA00022722"/>
    </source>
</evidence>
<evidence type="ECO:0000256" key="6">
    <source>
        <dbReference type="ARBA" id="ARBA00022679"/>
    </source>
</evidence>
<dbReference type="Pfam" id="PF00665">
    <property type="entry name" value="rve"/>
    <property type="match status" value="1"/>
</dbReference>
<dbReference type="InterPro" id="IPR012337">
    <property type="entry name" value="RNaseH-like_sf"/>
</dbReference>
<evidence type="ECO:0000256" key="29">
    <source>
        <dbReference type="SAM" id="MobiDB-lite"/>
    </source>
</evidence>
<keyword evidence="13" id="KW-0067">ATP-binding</keyword>
<dbReference type="GO" id="GO:0004190">
    <property type="term" value="F:aspartic-type endopeptidase activity"/>
    <property type="evidence" value="ECO:0007669"/>
    <property type="project" value="InterPro"/>
</dbReference>
<keyword evidence="15" id="KW-0694">RNA-binding</keyword>
<keyword evidence="5" id="KW-0645">Protease</keyword>
<dbReference type="PROSITE" id="PS50994">
    <property type="entry name" value="INTEGRASE"/>
    <property type="match status" value="1"/>
</dbReference>
<evidence type="ECO:0000313" key="32">
    <source>
        <dbReference type="EMBL" id="MBW0503131.1"/>
    </source>
</evidence>
<organism evidence="32 33">
    <name type="scientific">Austropuccinia psidii MF-1</name>
    <dbReference type="NCBI Taxonomy" id="1389203"/>
    <lineage>
        <taxon>Eukaryota</taxon>
        <taxon>Fungi</taxon>
        <taxon>Dikarya</taxon>
        <taxon>Basidiomycota</taxon>
        <taxon>Pucciniomycotina</taxon>
        <taxon>Pucciniomycetes</taxon>
        <taxon>Pucciniales</taxon>
        <taxon>Sphaerophragmiaceae</taxon>
        <taxon>Austropuccinia</taxon>
    </lineage>
</organism>
<keyword evidence="20" id="KW-0233">DNA recombination</keyword>
<accession>A0A9Q3DFL3</accession>
<evidence type="ECO:0000256" key="17">
    <source>
        <dbReference type="ARBA" id="ARBA00022918"/>
    </source>
</evidence>
<dbReference type="InterPro" id="IPR057670">
    <property type="entry name" value="SH3_retrovirus"/>
</dbReference>
<keyword evidence="14" id="KW-0460">Magnesium</keyword>
<evidence type="ECO:0000256" key="12">
    <source>
        <dbReference type="ARBA" id="ARBA00022801"/>
    </source>
</evidence>
<evidence type="ECO:0000313" key="33">
    <source>
        <dbReference type="Proteomes" id="UP000765509"/>
    </source>
</evidence>
<evidence type="ECO:0000256" key="10">
    <source>
        <dbReference type="ARBA" id="ARBA00022741"/>
    </source>
</evidence>
<evidence type="ECO:0000256" key="19">
    <source>
        <dbReference type="ARBA" id="ARBA00023113"/>
    </source>
</evidence>
<dbReference type="InterPro" id="IPR025724">
    <property type="entry name" value="GAG-pre-integrase_dom"/>
</dbReference>
<dbReference type="SUPFAM" id="SSF57756">
    <property type="entry name" value="Retrovirus zinc finger-like domains"/>
    <property type="match status" value="1"/>
</dbReference>
<keyword evidence="6" id="KW-0808">Transferase</keyword>
<dbReference type="GO" id="GO:0004519">
    <property type="term" value="F:endonuclease activity"/>
    <property type="evidence" value="ECO:0007669"/>
    <property type="project" value="UniProtKB-KW"/>
</dbReference>
<dbReference type="InterPro" id="IPR036397">
    <property type="entry name" value="RNaseH_sf"/>
</dbReference>
<dbReference type="InterPro" id="IPR001878">
    <property type="entry name" value="Znf_CCHC"/>
</dbReference>
<comment type="function">
    <text evidence="27">Capsid protein (CA) is the structural component of the virus-like particle (VLP), forming the shell that encapsulates the retrotransposons dimeric RNA genome. The particles are assembled from trimer-clustered units and there are holes in the capsid shells that allow for the diffusion of macromolecules. CA also has nucleocapsid-like chaperone activity, promoting primer tRNA(i)-Met annealing to the multipartite primer-binding site (PBS), dimerization of Ty1 RNA and initiation of reverse transcription.</text>
</comment>
<dbReference type="GO" id="GO:0006397">
    <property type="term" value="P:mRNA processing"/>
    <property type="evidence" value="ECO:0007669"/>
    <property type="project" value="UniProtKB-KW"/>
</dbReference>
<evidence type="ECO:0000256" key="15">
    <source>
        <dbReference type="ARBA" id="ARBA00022884"/>
    </source>
</evidence>
<dbReference type="InterPro" id="IPR054722">
    <property type="entry name" value="PolX-like_BBD"/>
</dbReference>
<keyword evidence="10" id="KW-0547">Nucleotide-binding</keyword>
<dbReference type="InterPro" id="IPR039537">
    <property type="entry name" value="Retrotran_Ty1/copia-like"/>
</dbReference>
<dbReference type="GO" id="GO:0003723">
    <property type="term" value="F:RNA binding"/>
    <property type="evidence" value="ECO:0007669"/>
    <property type="project" value="UniProtKB-KW"/>
</dbReference>
<dbReference type="GO" id="GO:0005634">
    <property type="term" value="C:nucleus"/>
    <property type="evidence" value="ECO:0007669"/>
    <property type="project" value="UniProtKB-ARBA"/>
</dbReference>
<dbReference type="GO" id="GO:0006310">
    <property type="term" value="P:DNA recombination"/>
    <property type="evidence" value="ECO:0007669"/>
    <property type="project" value="UniProtKB-KW"/>
</dbReference>
<feature type="domain" description="Integrase catalytic" evidence="31">
    <location>
        <begin position="533"/>
        <end position="697"/>
    </location>
</feature>
<evidence type="ECO:0000256" key="21">
    <source>
        <dbReference type="ARBA" id="ARBA00023268"/>
    </source>
</evidence>
<gene>
    <name evidence="32" type="ORF">O181_042846</name>
</gene>
<sequence length="1277" mass="145053">MAESSKLKLEDDTVARADKQAKILHRFSVIAERIRPRLQIDGSNFNVWLRNMIHAWTTCFIGDEEYFNINEKDKDYRRNLVALSFIRNSVERQLFDSISSRLIMPNARTVYQALKNRFGKSSWSSIIHHAETIFNPTDQSGNIVQHAIALGEAVEAIENQIGALDSNKIITLSIFFSVPHLGEQIMAALDNRLAANPSMMIQSEDILDMVRQMSHSFPKSSIDSSLHLSKMDASNRNAERHKQKHRESTPQRPTGSSNRGTPKSFSPVSERSPEWRKKWLNVDHPCFHCGEAGHWAPDCPTREKAAKARSKNTQCGISVAEIGVVPMLEQNEVLLDSGATHSVVGDISLFTKFQRADMNLSVASQQSYPVVAIGQIVLKLENGSLIVDNVLYCKQIPGIVLSIGQLMCQGIGVELKQGIFVIRQNQNIFYSYLSNFRWFLRIMAPSDISASPILANVRAPPVNLHTRSVLNIDYNLLWHQRMGHLSARSIKRLLQFKAASGIPSCIIDNIGICHPCSVAKSQHRPIQGPSRKMVQSPGDVIIADLIGPLPISLDCKKYVLNIQDYFSRLTVAFLLMDKAEAKGQLQNWMTKFANFSGYTIKVVRTDNGSEFKNWIFDEFLRKNGIIHEFSVPYEHHQNGKIEQTNRTLSEISRTILVAANLPVILWPWAFCHAVWIFSRTLHAESIRTPYEIISKRIPSMDMLRIFGSKAYIHDHNFRKDMSGRAIIGYHVGIAQDSRGWLFWIPDKKQIVKLASVRFDETTMFQGNQPEIETIQVKDLFDGAMISEIEKQEQLVHCLNSKNDMPDILPSSYKEAMQSDESNDWSNAIDEELRSMEEEKVFEITDLSRALREVPHESICSTKWVFVKKQKPQRFKARLVARGFCQIHGINYEETFAPTPTFSTLRLLFLTACINRWEIRTFDMKVAFLHSFIDKPVYIWAPQSMSLLKYSVLKLKKALYGTKQAARCWWLHLKKILLSIGFISGGEDPSTYTYSSDRGRAILWIHVDDGALMASSSELLEWISSKMDQNLKIKWDTEVSSLVGISINHSDAGFKFSQPELIDKIISLKKSNVTARSPLPANCNLVSNTSSGMDKEYLRQIGMILYVSQGSRPDVAYAVNYLARFSMGTDRTHWDALEHLIAYLHYTRLSGILISAKESSKELKCYVDANRGGEAEYMAISFAAKECLWMSNLFCNITGDLVPQILSDNKTAIGISTDSMNRKQTRHLWREFNLINEYIVKKKLILSWISTKVQLADIMTKALGHVNVKRFTDIVNCD</sequence>
<dbReference type="InterPro" id="IPR013103">
    <property type="entry name" value="RVT_2"/>
</dbReference>
<dbReference type="GO" id="GO:0003887">
    <property type="term" value="F:DNA-directed DNA polymerase activity"/>
    <property type="evidence" value="ECO:0007669"/>
    <property type="project" value="UniProtKB-KW"/>
</dbReference>
<keyword evidence="9" id="KW-0479">Metal-binding</keyword>
<dbReference type="PROSITE" id="PS00141">
    <property type="entry name" value="ASP_PROTEASE"/>
    <property type="match status" value="1"/>
</dbReference>
<evidence type="ECO:0000256" key="28">
    <source>
        <dbReference type="PROSITE-ProRule" id="PRU00047"/>
    </source>
</evidence>
<evidence type="ECO:0000256" key="4">
    <source>
        <dbReference type="ARBA" id="ARBA00022664"/>
    </source>
</evidence>
<name>A0A9Q3DFL3_9BASI</name>
<feature type="domain" description="CCHC-type" evidence="30">
    <location>
        <begin position="286"/>
        <end position="300"/>
    </location>
</feature>
<keyword evidence="16" id="KW-0229">DNA integration</keyword>
<dbReference type="Gene3D" id="4.10.60.10">
    <property type="entry name" value="Zinc finger, CCHC-type"/>
    <property type="match status" value="1"/>
</dbReference>
<feature type="compositionally biased region" description="Polar residues" evidence="29">
    <location>
        <begin position="250"/>
        <end position="269"/>
    </location>
</feature>
<evidence type="ECO:0000256" key="14">
    <source>
        <dbReference type="ARBA" id="ARBA00022842"/>
    </source>
</evidence>
<evidence type="ECO:0000256" key="27">
    <source>
        <dbReference type="ARBA" id="ARBA00057243"/>
    </source>
</evidence>
<evidence type="ECO:0000259" key="31">
    <source>
        <dbReference type="PROSITE" id="PS50994"/>
    </source>
</evidence>
<evidence type="ECO:0000256" key="26">
    <source>
        <dbReference type="ARBA" id="ARBA00049244"/>
    </source>
</evidence>
<keyword evidence="11" id="KW-0255">Endonuclease</keyword>
<evidence type="ECO:0000256" key="5">
    <source>
        <dbReference type="ARBA" id="ARBA00022670"/>
    </source>
</evidence>
<dbReference type="SUPFAM" id="SSF53098">
    <property type="entry name" value="Ribonuclease H-like"/>
    <property type="match status" value="1"/>
</dbReference>
<keyword evidence="28" id="KW-0862">Zinc</keyword>
<dbReference type="EMBL" id="AVOT02017190">
    <property type="protein sequence ID" value="MBW0503131.1"/>
    <property type="molecule type" value="Genomic_DNA"/>
</dbReference>
<dbReference type="GO" id="GO:0008270">
    <property type="term" value="F:zinc ion binding"/>
    <property type="evidence" value="ECO:0007669"/>
    <property type="project" value="UniProtKB-KW"/>
</dbReference>
<comment type="catalytic activity">
    <reaction evidence="25">
        <text>DNA(n) + a 2'-deoxyribonucleoside 5'-triphosphate = DNA(n+1) + diphosphate</text>
        <dbReference type="Rhea" id="RHEA:22508"/>
        <dbReference type="Rhea" id="RHEA-COMP:17339"/>
        <dbReference type="Rhea" id="RHEA-COMP:17340"/>
        <dbReference type="ChEBI" id="CHEBI:33019"/>
        <dbReference type="ChEBI" id="CHEBI:61560"/>
        <dbReference type="ChEBI" id="CHEBI:173112"/>
        <dbReference type="EC" id="2.7.7.49"/>
    </reaction>
</comment>
<keyword evidence="33" id="KW-1185">Reference proteome</keyword>
<dbReference type="PROSITE" id="PS50158">
    <property type="entry name" value="ZF_CCHC"/>
    <property type="match status" value="1"/>
</dbReference>
<evidence type="ECO:0000256" key="25">
    <source>
        <dbReference type="ARBA" id="ARBA00048173"/>
    </source>
</evidence>
<dbReference type="InterPro" id="IPR001969">
    <property type="entry name" value="Aspartic_peptidase_AS"/>
</dbReference>
<comment type="caution">
    <text evidence="32">The sequence shown here is derived from an EMBL/GenBank/DDBJ whole genome shotgun (WGS) entry which is preliminary data.</text>
</comment>
<dbReference type="InterPro" id="IPR001584">
    <property type="entry name" value="Integrase_cat-core"/>
</dbReference>
<keyword evidence="7" id="KW-0548">Nucleotidyltransferase</keyword>
<comment type="function">
    <text evidence="1">The aspartyl protease (PR) mediates the proteolytic cleavages of the Gag and Gag-Pol polyproteins after assembly of the VLP.</text>
</comment>
<evidence type="ECO:0000256" key="3">
    <source>
        <dbReference type="ARBA" id="ARBA00022612"/>
    </source>
</evidence>
<keyword evidence="21" id="KW-0511">Multifunctional enzyme</keyword>
<evidence type="ECO:0000256" key="18">
    <source>
        <dbReference type="ARBA" id="ARBA00022932"/>
    </source>
</evidence>
<keyword evidence="4" id="KW-0507">mRNA processing</keyword>
<dbReference type="CDD" id="cd09272">
    <property type="entry name" value="RNase_HI_RT_Ty1"/>
    <property type="match status" value="1"/>
</dbReference>
<dbReference type="PANTHER" id="PTHR42648">
    <property type="entry name" value="TRANSPOSASE, PUTATIVE-RELATED"/>
    <property type="match status" value="1"/>
</dbReference>
<evidence type="ECO:0000256" key="13">
    <source>
        <dbReference type="ARBA" id="ARBA00022840"/>
    </source>
</evidence>
<dbReference type="SMART" id="SM00343">
    <property type="entry name" value="ZnF_C2HC"/>
    <property type="match status" value="1"/>
</dbReference>
<dbReference type="Pfam" id="PF22936">
    <property type="entry name" value="Pol_BBD"/>
    <property type="match status" value="1"/>
</dbReference>
<dbReference type="GO" id="GO:0015074">
    <property type="term" value="P:DNA integration"/>
    <property type="evidence" value="ECO:0007669"/>
    <property type="project" value="UniProtKB-KW"/>
</dbReference>
<evidence type="ECO:0000256" key="20">
    <source>
        <dbReference type="ARBA" id="ARBA00023172"/>
    </source>
</evidence>
<dbReference type="Pfam" id="PF07727">
    <property type="entry name" value="RVT_2"/>
    <property type="match status" value="1"/>
</dbReference>
<comment type="catalytic activity">
    <reaction evidence="26">
        <text>DNA(n) + a 2'-deoxyribonucleoside 5'-triphosphate = DNA(n+1) + diphosphate</text>
        <dbReference type="Rhea" id="RHEA:22508"/>
        <dbReference type="Rhea" id="RHEA-COMP:17339"/>
        <dbReference type="Rhea" id="RHEA-COMP:17340"/>
        <dbReference type="ChEBI" id="CHEBI:33019"/>
        <dbReference type="ChEBI" id="CHEBI:61560"/>
        <dbReference type="ChEBI" id="CHEBI:173112"/>
        <dbReference type="EC" id="2.7.7.7"/>
    </reaction>
</comment>
<dbReference type="InterPro" id="IPR036875">
    <property type="entry name" value="Znf_CCHC_sf"/>
</dbReference>
<keyword evidence="12" id="KW-0378">Hydrolase</keyword>
<evidence type="ECO:0000256" key="24">
    <source>
        <dbReference type="ARBA" id="ARBA00033113"/>
    </source>
</evidence>
<dbReference type="GO" id="GO:0006508">
    <property type="term" value="P:proteolysis"/>
    <property type="evidence" value="ECO:0007669"/>
    <property type="project" value="UniProtKB-KW"/>
</dbReference>
<dbReference type="Proteomes" id="UP000765509">
    <property type="component" value="Unassembled WGS sequence"/>
</dbReference>
<dbReference type="Pfam" id="PF25597">
    <property type="entry name" value="SH3_retrovirus"/>
    <property type="match status" value="1"/>
</dbReference>
<keyword evidence="2" id="KW-0815">Transposition</keyword>
<dbReference type="AlphaFoldDB" id="A0A9Q3DFL3"/>
<dbReference type="GO" id="GO:0005524">
    <property type="term" value="F:ATP binding"/>
    <property type="evidence" value="ECO:0007669"/>
    <property type="project" value="UniProtKB-KW"/>
</dbReference>
<dbReference type="GO" id="GO:0032196">
    <property type="term" value="P:transposition"/>
    <property type="evidence" value="ECO:0007669"/>
    <property type="project" value="UniProtKB-KW"/>
</dbReference>
<evidence type="ECO:0000256" key="23">
    <source>
        <dbReference type="ARBA" id="ARBA00032154"/>
    </source>
</evidence>
<keyword evidence="18" id="KW-0239">DNA-directed DNA polymerase</keyword>
<evidence type="ECO:0000256" key="9">
    <source>
        <dbReference type="ARBA" id="ARBA00022723"/>
    </source>
</evidence>
<evidence type="ECO:0000256" key="16">
    <source>
        <dbReference type="ARBA" id="ARBA00022908"/>
    </source>
</evidence>
<evidence type="ECO:0000256" key="2">
    <source>
        <dbReference type="ARBA" id="ARBA00022578"/>
    </source>
</evidence>
<keyword evidence="3" id="KW-1188">Viral release from host cell</keyword>
<dbReference type="OrthoDB" id="3255262at2759"/>
<keyword evidence="17" id="KW-0695">RNA-directed DNA polymerase</keyword>
<evidence type="ECO:0000256" key="11">
    <source>
        <dbReference type="ARBA" id="ARBA00022759"/>
    </source>
</evidence>
<evidence type="ECO:0000256" key="22">
    <source>
        <dbReference type="ARBA" id="ARBA00030524"/>
    </source>
</evidence>